<dbReference type="Pfam" id="PF01139">
    <property type="entry name" value="RtcB"/>
    <property type="match status" value="1"/>
</dbReference>
<feature type="binding site" evidence="11">
    <location>
        <position position="284"/>
    </location>
    <ligand>
        <name>Mn(2+)</name>
        <dbReference type="ChEBI" id="CHEBI:29035"/>
        <label>2</label>
    </ligand>
</feature>
<evidence type="ECO:0000256" key="3">
    <source>
        <dbReference type="ARBA" id="ARBA00022723"/>
    </source>
</evidence>
<feature type="binding site" evidence="11">
    <location>
        <position position="77"/>
    </location>
    <ligand>
        <name>Mn(2+)</name>
        <dbReference type="ChEBI" id="CHEBI:29035"/>
        <label>1</label>
    </ligand>
</feature>
<dbReference type="InterPro" id="IPR001233">
    <property type="entry name" value="RtcB"/>
</dbReference>
<keyword evidence="6 10" id="KW-0342">GTP-binding</keyword>
<evidence type="ECO:0000256" key="7">
    <source>
        <dbReference type="ARBA" id="ARBA00023211"/>
    </source>
</evidence>
<comment type="cofactor">
    <cofactor evidence="11">
        <name>Mn(2+)</name>
        <dbReference type="ChEBI" id="CHEBI:29035"/>
    </cofactor>
    <text evidence="11">Binds 2 manganese ions per subunit.</text>
</comment>
<evidence type="ECO:0000256" key="5">
    <source>
        <dbReference type="ARBA" id="ARBA00022800"/>
    </source>
</evidence>
<dbReference type="OrthoDB" id="9802323at2"/>
<evidence type="ECO:0000256" key="11">
    <source>
        <dbReference type="PIRSR" id="PIRSR601233-3"/>
    </source>
</evidence>
<feature type="binding site" evidence="11">
    <location>
        <position position="170"/>
    </location>
    <ligand>
        <name>Mn(2+)</name>
        <dbReference type="ChEBI" id="CHEBI:29035"/>
        <label>1</label>
    </ligand>
</feature>
<evidence type="ECO:0000313" key="13">
    <source>
        <dbReference type="Proteomes" id="UP000195985"/>
    </source>
</evidence>
<keyword evidence="5" id="KW-0692">RNA repair</keyword>
<evidence type="ECO:0000256" key="10">
    <source>
        <dbReference type="PIRSR" id="PIRSR601233-2"/>
    </source>
</evidence>
<evidence type="ECO:0000256" key="6">
    <source>
        <dbReference type="ARBA" id="ARBA00023134"/>
    </source>
</evidence>
<dbReference type="GO" id="GO:0005525">
    <property type="term" value="F:GTP binding"/>
    <property type="evidence" value="ECO:0007669"/>
    <property type="project" value="UniProtKB-KW"/>
</dbReference>
<feature type="active site" description="GMP-histidine intermediate" evidence="9">
    <location>
        <position position="340"/>
    </location>
</feature>
<dbReference type="PANTHER" id="PTHR43749:SF2">
    <property type="entry name" value="RNA-SPLICING LIGASE RTCB"/>
    <property type="match status" value="1"/>
</dbReference>
<keyword evidence="4 10" id="KW-0547">Nucleotide-binding</keyword>
<accession>A0A1W1IDF0</accession>
<dbReference type="GO" id="GO:0170057">
    <property type="term" value="F:RNA ligase (GTP) activity"/>
    <property type="evidence" value="ECO:0007669"/>
    <property type="project" value="UniProtKB-EC"/>
</dbReference>
<feature type="binding site" evidence="10">
    <location>
        <position position="323"/>
    </location>
    <ligand>
        <name>GMP</name>
        <dbReference type="ChEBI" id="CHEBI:58115"/>
    </ligand>
</feature>
<keyword evidence="13" id="KW-1185">Reference proteome</keyword>
<feature type="binding site" evidence="10">
    <location>
        <position position="414"/>
    </location>
    <ligand>
        <name>GMP</name>
        <dbReference type="ChEBI" id="CHEBI:58115"/>
    </ligand>
</feature>
<evidence type="ECO:0000256" key="4">
    <source>
        <dbReference type="ARBA" id="ARBA00022741"/>
    </source>
</evidence>
<comment type="catalytic activity">
    <reaction evidence="8">
        <text>a 3'-end 3'-phospho-ribonucleotide-RNA + a 5'-end dephospho-ribonucleoside-RNA + GTP = a ribonucleotidyl-ribonucleotide-RNA + GMP + diphosphate</text>
        <dbReference type="Rhea" id="RHEA:68076"/>
        <dbReference type="Rhea" id="RHEA-COMP:10463"/>
        <dbReference type="Rhea" id="RHEA-COMP:13936"/>
        <dbReference type="Rhea" id="RHEA-COMP:17355"/>
        <dbReference type="ChEBI" id="CHEBI:33019"/>
        <dbReference type="ChEBI" id="CHEBI:37565"/>
        <dbReference type="ChEBI" id="CHEBI:58115"/>
        <dbReference type="ChEBI" id="CHEBI:83062"/>
        <dbReference type="ChEBI" id="CHEBI:138284"/>
        <dbReference type="ChEBI" id="CHEBI:173118"/>
        <dbReference type="EC" id="6.5.1.8"/>
    </reaction>
</comment>
<feature type="binding site" evidence="10">
    <location>
        <begin position="284"/>
        <end position="285"/>
    </location>
    <ligand>
        <name>GMP</name>
        <dbReference type="ChEBI" id="CHEBI:58115"/>
    </ligand>
</feature>
<reference evidence="13" key="1">
    <citation type="submission" date="2016-04" db="EMBL/GenBank/DDBJ databases">
        <authorList>
            <person name="Strepis N."/>
        </authorList>
    </citation>
    <scope>NUCLEOTIDE SEQUENCE [LARGE SCALE GENOMIC DNA]</scope>
</reference>
<dbReference type="AlphaFoldDB" id="A0A1W1IDF0"/>
<protein>
    <recommendedName>
        <fullName evidence="1">3'-phosphate/5'-hydroxy nucleic acid ligase</fullName>
        <ecNumber evidence="1">6.5.1.8</ecNumber>
    </recommendedName>
</protein>
<evidence type="ECO:0000256" key="2">
    <source>
        <dbReference type="ARBA" id="ARBA00022598"/>
    </source>
</evidence>
<evidence type="ECO:0000256" key="9">
    <source>
        <dbReference type="PIRSR" id="PIRSR601233-1"/>
    </source>
</evidence>
<organism evidence="12 13">
    <name type="scientific">Trichococcus pasteurii</name>
    <dbReference type="NCBI Taxonomy" id="43064"/>
    <lineage>
        <taxon>Bacteria</taxon>
        <taxon>Bacillati</taxon>
        <taxon>Bacillota</taxon>
        <taxon>Bacilli</taxon>
        <taxon>Lactobacillales</taxon>
        <taxon>Carnobacteriaceae</taxon>
        <taxon>Trichococcus</taxon>
    </lineage>
</organism>
<keyword evidence="2 12" id="KW-0436">Ligase</keyword>
<evidence type="ECO:0000313" key="12">
    <source>
        <dbReference type="EMBL" id="SLM51058.1"/>
    </source>
</evidence>
<dbReference type="GO" id="GO:0006396">
    <property type="term" value="P:RNA processing"/>
    <property type="evidence" value="ECO:0007669"/>
    <property type="project" value="InterPro"/>
</dbReference>
<dbReference type="InterPro" id="IPR036025">
    <property type="entry name" value="RtcB-like_sf"/>
</dbReference>
<sequence>MFTLYEPSEQKVPIKIWLEDTGQLDRICLEQAKNLANLPFAYQHIALMPDAHAGYGMPIGGILAAEGMIVPNAVGADIGCGMTFVQTNIPVEILITGETPDGKLAQTIVNTILRSIPNGYEKHKRKQASEAVRQFSWYLEEQDKVGATKELAYVLDEAYFQARTLGGGNHFIELQTDEEGFLGVMVHTGSRNVGDTVCRYFDDKAMQLNKQQHSPVPPEWNLAYLPAESDIGKEYIRWMEFAMAFAKENRAKITGIVIEIIRRLVAEYADFTEIEVSEPIDCHHNYAAYEEHAGKRIWVHRKGAIRVREGEWGIIPGAMGTSSYLVKGKGNPESFQSCSHGAGRQMSRKEAMETFSVEDTILDLESKGIFLGKTRKRDIGEEARFAYKDIDFVIANELDLIEPIRRLETLGVVKG</sequence>
<keyword evidence="7 11" id="KW-0464">Manganese</keyword>
<keyword evidence="3 11" id="KW-0479">Metal-binding</keyword>
<dbReference type="Proteomes" id="UP000195985">
    <property type="component" value="Unassembled WGS sequence"/>
</dbReference>
<proteinExistence type="predicted"/>
<dbReference type="GO" id="GO:0030145">
    <property type="term" value="F:manganese ion binding"/>
    <property type="evidence" value="ECO:0007669"/>
    <property type="project" value="TreeGrafter"/>
</dbReference>
<dbReference type="PANTHER" id="PTHR43749">
    <property type="entry name" value="RNA-SPLICING LIGASE RTCB"/>
    <property type="match status" value="1"/>
</dbReference>
<feature type="binding site" evidence="11">
    <location>
        <position position="187"/>
    </location>
    <ligand>
        <name>Mn(2+)</name>
        <dbReference type="ChEBI" id="CHEBI:29035"/>
        <label>2</label>
    </ligand>
</feature>
<dbReference type="GO" id="GO:0042245">
    <property type="term" value="P:RNA repair"/>
    <property type="evidence" value="ECO:0007669"/>
    <property type="project" value="UniProtKB-KW"/>
</dbReference>
<feature type="binding site" evidence="10">
    <location>
        <begin position="340"/>
        <end position="343"/>
    </location>
    <ligand>
        <name>GMP</name>
        <dbReference type="ChEBI" id="CHEBI:58115"/>
    </ligand>
</feature>
<feature type="binding site" evidence="10">
    <location>
        <begin position="169"/>
        <end position="173"/>
    </location>
    <ligand>
        <name>GMP</name>
        <dbReference type="ChEBI" id="CHEBI:58115"/>
    </ligand>
</feature>
<dbReference type="SUPFAM" id="SSF103365">
    <property type="entry name" value="Hypothetical protein PH1602"/>
    <property type="match status" value="1"/>
</dbReference>
<name>A0A1W1IDF0_9LACT</name>
<dbReference type="STRING" id="43064.SAMN04488086_12231"/>
<dbReference type="InterPro" id="IPR052915">
    <property type="entry name" value="RtcB-like"/>
</dbReference>
<dbReference type="GO" id="GO:0003909">
    <property type="term" value="F:DNA ligase activity"/>
    <property type="evidence" value="ECO:0007669"/>
    <property type="project" value="TreeGrafter"/>
</dbReference>
<dbReference type="EMBL" id="FWEY01000002">
    <property type="protein sequence ID" value="SLM51058.1"/>
    <property type="molecule type" value="Genomic_DNA"/>
</dbReference>
<dbReference type="EC" id="6.5.1.8" evidence="1"/>
<dbReference type="RefSeq" id="WP_086941933.1">
    <property type="nucleotide sequence ID" value="NZ_FONM01000022.1"/>
</dbReference>
<dbReference type="Gene3D" id="3.90.1860.10">
    <property type="entry name" value="tRNA-splicing ligase RtcB"/>
    <property type="match status" value="1"/>
</dbReference>
<gene>
    <name evidence="12" type="ORF">TPAS_733</name>
</gene>
<evidence type="ECO:0000256" key="8">
    <source>
        <dbReference type="ARBA" id="ARBA00047746"/>
    </source>
</evidence>
<dbReference type="GO" id="GO:0006281">
    <property type="term" value="P:DNA repair"/>
    <property type="evidence" value="ECO:0007669"/>
    <property type="project" value="TreeGrafter"/>
</dbReference>
<feature type="binding site" evidence="10">
    <location>
        <begin position="316"/>
        <end position="319"/>
    </location>
    <ligand>
        <name>GMP</name>
        <dbReference type="ChEBI" id="CHEBI:58115"/>
    </ligand>
</feature>
<evidence type="ECO:0000256" key="1">
    <source>
        <dbReference type="ARBA" id="ARBA00012726"/>
    </source>
</evidence>